<sequence length="71" mass="8037">MHIIPTYKRPKIIKTNILKKTVLIVFKTLVDRRGVFFPTVPPKSRESRKCRPISLASVEAGNQKCNVSTAN</sequence>
<dbReference type="EMBL" id="UZAU01000018">
    <property type="status" value="NOT_ANNOTATED_CDS"/>
    <property type="molecule type" value="Genomic_DNA"/>
</dbReference>
<protein>
    <submittedName>
        <fullName evidence="1">Uncharacterized protein</fullName>
    </submittedName>
</protein>
<dbReference type="Proteomes" id="UP000596661">
    <property type="component" value="Chromosome 1"/>
</dbReference>
<name>A0A803RC60_CANSA</name>
<reference evidence="1" key="1">
    <citation type="submission" date="2018-11" db="EMBL/GenBank/DDBJ databases">
        <authorList>
            <person name="Grassa J C."/>
        </authorList>
    </citation>
    <scope>NUCLEOTIDE SEQUENCE [LARGE SCALE GENOMIC DNA]</scope>
</reference>
<evidence type="ECO:0000313" key="2">
    <source>
        <dbReference type="Proteomes" id="UP000596661"/>
    </source>
</evidence>
<dbReference type="EnsemblPlants" id="novel_model_833_5bd9a17a">
    <property type="protein sequence ID" value="cds.novel_model_833_5bd9a17a"/>
    <property type="gene ID" value="novel_gene_467_5bd9a17a"/>
</dbReference>
<accession>A0A803RC60</accession>
<organism evidence="1 2">
    <name type="scientific">Cannabis sativa</name>
    <name type="common">Hemp</name>
    <name type="synonym">Marijuana</name>
    <dbReference type="NCBI Taxonomy" id="3483"/>
    <lineage>
        <taxon>Eukaryota</taxon>
        <taxon>Viridiplantae</taxon>
        <taxon>Streptophyta</taxon>
        <taxon>Embryophyta</taxon>
        <taxon>Tracheophyta</taxon>
        <taxon>Spermatophyta</taxon>
        <taxon>Magnoliopsida</taxon>
        <taxon>eudicotyledons</taxon>
        <taxon>Gunneridae</taxon>
        <taxon>Pentapetalae</taxon>
        <taxon>rosids</taxon>
        <taxon>fabids</taxon>
        <taxon>Rosales</taxon>
        <taxon>Cannabaceae</taxon>
        <taxon>Cannabis</taxon>
    </lineage>
</organism>
<dbReference type="AlphaFoldDB" id="A0A803RC60"/>
<evidence type="ECO:0000313" key="1">
    <source>
        <dbReference type="EnsemblPlants" id="cds.novel_model_833_5bd9a17a"/>
    </source>
</evidence>
<dbReference type="Gramene" id="novel_model_833_5bd9a17a">
    <property type="protein sequence ID" value="cds.novel_model_833_5bd9a17a"/>
    <property type="gene ID" value="novel_gene_467_5bd9a17a"/>
</dbReference>
<proteinExistence type="predicted"/>
<reference evidence="1" key="2">
    <citation type="submission" date="2021-03" db="UniProtKB">
        <authorList>
            <consortium name="EnsemblPlants"/>
        </authorList>
    </citation>
    <scope>IDENTIFICATION</scope>
</reference>
<keyword evidence="2" id="KW-1185">Reference proteome</keyword>